<dbReference type="RefSeq" id="WP_020931168.1">
    <property type="nucleotide sequence ID" value="NZ_BHXC01000006.1"/>
</dbReference>
<evidence type="ECO:0000256" key="1">
    <source>
        <dbReference type="ARBA" id="ARBA00010211"/>
    </source>
</evidence>
<dbReference type="Pfam" id="PF01557">
    <property type="entry name" value="FAA_hydrolase"/>
    <property type="match status" value="1"/>
</dbReference>
<comment type="similarity">
    <text evidence="1">Belongs to the FAH family.</text>
</comment>
<dbReference type="Pfam" id="PF10370">
    <property type="entry name" value="Rv2993c-like_N"/>
    <property type="match status" value="1"/>
</dbReference>
<evidence type="ECO:0000256" key="2">
    <source>
        <dbReference type="ARBA" id="ARBA00022723"/>
    </source>
</evidence>
<dbReference type="Gene3D" id="3.90.850.10">
    <property type="entry name" value="Fumarylacetoacetase-like, C-terminal domain"/>
    <property type="match status" value="1"/>
</dbReference>
<dbReference type="EMBL" id="BHXC01000006">
    <property type="protein sequence ID" value="GCB88647.1"/>
    <property type="molecule type" value="Genomic_DNA"/>
</dbReference>
<dbReference type="Proteomes" id="UP000288351">
    <property type="component" value="Unassembled WGS sequence"/>
</dbReference>
<evidence type="ECO:0000259" key="4">
    <source>
        <dbReference type="Pfam" id="PF10370"/>
    </source>
</evidence>
<keyword evidence="2" id="KW-0479">Metal-binding</keyword>
<dbReference type="InterPro" id="IPR011234">
    <property type="entry name" value="Fumarylacetoacetase-like_C"/>
</dbReference>
<dbReference type="InterPro" id="IPR018833">
    <property type="entry name" value="Rv2993c-like_N"/>
</dbReference>
<dbReference type="PANTHER" id="PTHR42796:SF4">
    <property type="entry name" value="FUMARYLACETOACETATE HYDROLASE DOMAIN-CONTAINING PROTEIN 2A"/>
    <property type="match status" value="1"/>
</dbReference>
<gene>
    <name evidence="5" type="ORF">SALB_01318</name>
</gene>
<dbReference type="GO" id="GO:0044281">
    <property type="term" value="P:small molecule metabolic process"/>
    <property type="evidence" value="ECO:0007669"/>
    <property type="project" value="UniProtKB-ARBA"/>
</dbReference>
<accession>A0A059VZM3</accession>
<comment type="caution">
    <text evidence="5">The sequence shown here is derived from an EMBL/GenBank/DDBJ whole genome shotgun (WGS) entry which is preliminary data.</text>
</comment>
<evidence type="ECO:0000313" key="6">
    <source>
        <dbReference type="Proteomes" id="UP000288351"/>
    </source>
</evidence>
<name>A0A059VZM3_STRNR</name>
<evidence type="ECO:0000313" key="5">
    <source>
        <dbReference type="EMBL" id="GCB88647.1"/>
    </source>
</evidence>
<dbReference type="InterPro" id="IPR036663">
    <property type="entry name" value="Fumarylacetoacetase_C_sf"/>
</dbReference>
<dbReference type="GO" id="GO:0046872">
    <property type="term" value="F:metal ion binding"/>
    <property type="evidence" value="ECO:0007669"/>
    <property type="project" value="UniProtKB-KW"/>
</dbReference>
<dbReference type="InterPro" id="IPR051121">
    <property type="entry name" value="FAH"/>
</dbReference>
<dbReference type="Gene3D" id="2.30.30.370">
    <property type="entry name" value="FAH"/>
    <property type="match status" value="1"/>
</dbReference>
<dbReference type="PANTHER" id="PTHR42796">
    <property type="entry name" value="FUMARYLACETOACETATE HYDROLASE DOMAIN-CONTAINING PROTEIN 2A-RELATED"/>
    <property type="match status" value="1"/>
</dbReference>
<sequence>MDLARLMTPDGPRYGLVDQARDTVRLLTLPAGPDAVAALADLTDPPAPAATGDTVPLATAKLLAPVVPGKVVVIGRNYGGRPDAADRLVIHLKPPTSVVGPDEPIVLTDLSQDVRYEGELAVVIGRTCRSVPPERAAHHVLGYTCANDVTAWDIGTDGGQWTKAKGMDTFCPLGPWISTDLDPAAALITTRINGEVRQKGSTAHLTRSTAVLVSEVSRLMTLLPGDVLLTGTPEGSAALAPEDTVTIDIDGLGTLRNPVAAPTDSRTTAP</sequence>
<feature type="domain" description="Rv2993c-like N-terminal" evidence="4">
    <location>
        <begin position="1"/>
        <end position="65"/>
    </location>
</feature>
<evidence type="ECO:0000259" key="3">
    <source>
        <dbReference type="Pfam" id="PF01557"/>
    </source>
</evidence>
<dbReference type="AlphaFoldDB" id="A0A059VZM3"/>
<feature type="domain" description="Fumarylacetoacetase-like C-terminal" evidence="3">
    <location>
        <begin position="86"/>
        <end position="259"/>
    </location>
</feature>
<protein>
    <submittedName>
        <fullName evidence="5">Uncharacterized protein</fullName>
    </submittedName>
</protein>
<organism evidence="5 6">
    <name type="scientific">Streptomyces noursei</name>
    <name type="common">Streptomyces albulus</name>
    <dbReference type="NCBI Taxonomy" id="1971"/>
    <lineage>
        <taxon>Bacteria</taxon>
        <taxon>Bacillati</taxon>
        <taxon>Actinomycetota</taxon>
        <taxon>Actinomycetes</taxon>
        <taxon>Kitasatosporales</taxon>
        <taxon>Streptomycetaceae</taxon>
        <taxon>Streptomyces</taxon>
    </lineage>
</organism>
<reference evidence="5 6" key="1">
    <citation type="journal article" date="2019" name="Microbiol. Resour. Announc.">
        <title>Draft Genome Sequence of the Most Traditional epsilon-Poly-l-Lysine Producer, Streptomyces albulus NBRC14147.</title>
        <authorList>
            <person name="Yamanaka K."/>
            <person name="Hamano Y."/>
        </authorList>
    </citation>
    <scope>NUCLEOTIDE SEQUENCE [LARGE SCALE GENOMIC DNA]</scope>
    <source>
        <strain evidence="5 6">NBRC 14147</strain>
    </source>
</reference>
<proteinExistence type="inferred from homology"/>
<dbReference type="SUPFAM" id="SSF56529">
    <property type="entry name" value="FAH"/>
    <property type="match status" value="1"/>
</dbReference>
<dbReference type="eggNOG" id="COG0179">
    <property type="taxonomic scope" value="Bacteria"/>
</dbReference>
<dbReference type="STRING" id="68570.DC74_515"/>
<dbReference type="GO" id="GO:0003824">
    <property type="term" value="F:catalytic activity"/>
    <property type="evidence" value="ECO:0007669"/>
    <property type="project" value="InterPro"/>
</dbReference>